<evidence type="ECO:0000313" key="4">
    <source>
        <dbReference type="Proteomes" id="UP000293360"/>
    </source>
</evidence>
<comment type="caution">
    <text evidence="3">The sequence shown here is derived from an EMBL/GenBank/DDBJ whole genome shotgun (WGS) entry which is preliminary data.</text>
</comment>
<reference evidence="3 4" key="1">
    <citation type="submission" date="2018-06" db="EMBL/GenBank/DDBJ databases">
        <title>Complete Genomes of Monosporascus.</title>
        <authorList>
            <person name="Robinson A.J."/>
            <person name="Natvig D.O."/>
        </authorList>
    </citation>
    <scope>NUCLEOTIDE SEQUENCE [LARGE SCALE GENOMIC DNA]</scope>
    <source>
        <strain evidence="3 4">CBS 110550</strain>
    </source>
</reference>
<dbReference type="Pfam" id="PF17106">
    <property type="entry name" value="NACHT_sigma"/>
    <property type="match status" value="1"/>
</dbReference>
<evidence type="ECO:0008006" key="5">
    <source>
        <dbReference type="Google" id="ProtNLM"/>
    </source>
</evidence>
<dbReference type="InterPro" id="IPR031353">
    <property type="entry name" value="NACHT_sigma"/>
</dbReference>
<evidence type="ECO:0000259" key="1">
    <source>
        <dbReference type="Pfam" id="PF17106"/>
    </source>
</evidence>
<proteinExistence type="predicted"/>
<evidence type="ECO:0000313" key="3">
    <source>
        <dbReference type="EMBL" id="RYO79302.1"/>
    </source>
</evidence>
<sequence>MSGAEVISLISGIIGILDATVQVYSAIADASGLPEAFRDVAQRLPLVKETLRTVSGRLNTNSPDERFYKTMRPIVDGCKDKAIRLEEIFRKVIPQADAPRMERYLLALRTLGKGSRVEMLMKGILEDVQLLAGNHVMKLATESELGKLVGATKEVSAILPSLPAGTLDPGINNFGSGPQNVNTGDGTQNNNNGLGQQFIGGTFSGALRFSQVV</sequence>
<organism evidence="3 4">
    <name type="scientific">Monosporascus ibericus</name>
    <dbReference type="NCBI Taxonomy" id="155417"/>
    <lineage>
        <taxon>Eukaryota</taxon>
        <taxon>Fungi</taxon>
        <taxon>Dikarya</taxon>
        <taxon>Ascomycota</taxon>
        <taxon>Pezizomycotina</taxon>
        <taxon>Sordariomycetes</taxon>
        <taxon>Xylariomycetidae</taxon>
        <taxon>Xylariales</taxon>
        <taxon>Xylariales incertae sedis</taxon>
        <taxon>Monosporascus</taxon>
    </lineage>
</organism>
<dbReference type="Proteomes" id="UP000293360">
    <property type="component" value="Unassembled WGS sequence"/>
</dbReference>
<feature type="domain" description="NACHT-NTPase sigma" evidence="1">
    <location>
        <begin position="170"/>
        <end position="209"/>
    </location>
</feature>
<keyword evidence="4" id="KW-1185">Reference proteome</keyword>
<evidence type="ECO:0000259" key="2">
    <source>
        <dbReference type="Pfam" id="PF17107"/>
    </source>
</evidence>
<dbReference type="OrthoDB" id="674604at2759"/>
<accession>A0A4Q4SWA8</accession>
<dbReference type="Pfam" id="PF17107">
    <property type="entry name" value="SesA"/>
    <property type="match status" value="1"/>
</dbReference>
<dbReference type="EMBL" id="QJNU01001124">
    <property type="protein sequence ID" value="RYO79302.1"/>
    <property type="molecule type" value="Genomic_DNA"/>
</dbReference>
<dbReference type="AlphaFoldDB" id="A0A4Q4SWA8"/>
<protein>
    <recommendedName>
        <fullName evidence="5">NACHT-NTPase and P-loop NTPases N-terminal domain-containing protein</fullName>
    </recommendedName>
</protein>
<dbReference type="InterPro" id="IPR031352">
    <property type="entry name" value="SesA"/>
</dbReference>
<name>A0A4Q4SWA8_9PEZI</name>
<gene>
    <name evidence="3" type="ORF">DL764_010031</name>
</gene>
<feature type="domain" description="NACHT-NTPase and P-loop NTPases N-terminal" evidence="2">
    <location>
        <begin position="10"/>
        <end position="131"/>
    </location>
</feature>
<dbReference type="STRING" id="155417.A0A4Q4SWA8"/>